<proteinExistence type="predicted"/>
<sequence length="240" mass="27093">MQGELAKLEIITYKDSSYNNKVSSNAFNAFINPENYSVTYKTEFDSQQSIGTPKSEQRYIASPPTDLNLEFLFDGTGVVQKNSGNRLLNLITGGSDFARETVKKQLDDFYQATGQYNGGIHRPYHVIISWGEFLFRGVLSEFTIEYKLFDNEGLPLRAVGKAKFCESISSTLAEAECKTNSPDLTHTRMVKAGDTLPLMTERIYGDDKYYLEVARINNITSFRQLQPGTEIFFPPIEKVS</sequence>
<reference evidence="2 3" key="1">
    <citation type="submission" date="2017-06" db="EMBL/GenBank/DDBJ databases">
        <authorList>
            <person name="Kim H.J."/>
            <person name="Triplett B.A."/>
        </authorList>
    </citation>
    <scope>NUCLEOTIDE SEQUENCE [LARGE SCALE GENOMIC DNA]</scope>
    <source>
        <strain evidence="2 3">DSM 25597</strain>
    </source>
</reference>
<dbReference type="OrthoDB" id="9815939at2"/>
<evidence type="ECO:0000259" key="1">
    <source>
        <dbReference type="Pfam" id="PF19266"/>
    </source>
</evidence>
<dbReference type="RefSeq" id="WP_089373155.1">
    <property type="nucleotide sequence ID" value="NZ_BMEP01000004.1"/>
</dbReference>
<dbReference type="Proteomes" id="UP000198379">
    <property type="component" value="Unassembled WGS sequence"/>
</dbReference>
<accession>A0A239C6E8</accession>
<dbReference type="AlphaFoldDB" id="A0A239C6E8"/>
<gene>
    <name evidence="2" type="ORF">SAMN06265376_107156</name>
</gene>
<dbReference type="Pfam" id="PF19266">
    <property type="entry name" value="CIS_tube"/>
    <property type="match status" value="1"/>
</dbReference>
<evidence type="ECO:0000313" key="3">
    <source>
        <dbReference type="Proteomes" id="UP000198379"/>
    </source>
</evidence>
<keyword evidence="3" id="KW-1185">Reference proteome</keyword>
<dbReference type="EMBL" id="FZNY01000007">
    <property type="protein sequence ID" value="SNS15845.1"/>
    <property type="molecule type" value="Genomic_DNA"/>
</dbReference>
<name>A0A239C6E8_9FLAO</name>
<feature type="domain" description="Contractile injection system tube protein N-terminal" evidence="1">
    <location>
        <begin position="4"/>
        <end position="172"/>
    </location>
</feature>
<protein>
    <recommendedName>
        <fullName evidence="1">Contractile injection system tube protein N-terminal domain-containing protein</fullName>
    </recommendedName>
</protein>
<organism evidence="2 3">
    <name type="scientific">Dokdonia pacifica</name>
    <dbReference type="NCBI Taxonomy" id="1627892"/>
    <lineage>
        <taxon>Bacteria</taxon>
        <taxon>Pseudomonadati</taxon>
        <taxon>Bacteroidota</taxon>
        <taxon>Flavobacteriia</taxon>
        <taxon>Flavobacteriales</taxon>
        <taxon>Flavobacteriaceae</taxon>
        <taxon>Dokdonia</taxon>
    </lineage>
</organism>
<evidence type="ECO:0000313" key="2">
    <source>
        <dbReference type="EMBL" id="SNS15845.1"/>
    </source>
</evidence>
<dbReference type="InterPro" id="IPR045361">
    <property type="entry name" value="CIS_tube_prot_N"/>
</dbReference>